<dbReference type="SMART" id="SM00130">
    <property type="entry name" value="KR"/>
    <property type="match status" value="1"/>
</dbReference>
<dbReference type="InterPro" id="IPR018056">
    <property type="entry name" value="Kringle_CS"/>
</dbReference>
<evidence type="ECO:0000259" key="4">
    <source>
        <dbReference type="PROSITE" id="PS50070"/>
    </source>
</evidence>
<dbReference type="PROSITE" id="PS00021">
    <property type="entry name" value="KRINGLE_1"/>
    <property type="match status" value="1"/>
</dbReference>
<dbReference type="Proteomes" id="UP000009022">
    <property type="component" value="Unassembled WGS sequence"/>
</dbReference>
<dbReference type="Pfam" id="PF00051">
    <property type="entry name" value="Kringle"/>
    <property type="match status" value="1"/>
</dbReference>
<name>B3RK86_TRIAD</name>
<accession>B3RK86</accession>
<evidence type="ECO:0000256" key="2">
    <source>
        <dbReference type="ARBA" id="ARBA00023157"/>
    </source>
</evidence>
<sequence>MDLKLVIKLNIFSIFALLAINVVYSAHLDDFECYNPGTRGSDYFGHKNVTRNGNRCYRWSQLIILPYGVQPYKHNFCRNDNHRYGGPWCFINEHIWDYCDIPSCLFIHEKRNRYPATLPKLPLLYNKPQILVKTKALIITETIARTTTTTKTVTETKLMSSAVPRIETTTIISTVVQPTPVPSIPTSIQVITITPSDVPPVILRTTIVSPISTTITSTHTAFMNVTVTKFLSTEPLTTVTEYQTVTLLHNEYEPGFGERSQIDY</sequence>
<dbReference type="OMA" id="STHTAFM"/>
<dbReference type="SUPFAM" id="SSF57440">
    <property type="entry name" value="Kringle-like"/>
    <property type="match status" value="1"/>
</dbReference>
<comment type="caution">
    <text evidence="3">Lacks conserved residue(s) required for the propagation of feature annotation.</text>
</comment>
<evidence type="ECO:0000313" key="5">
    <source>
        <dbReference type="EMBL" id="EDV29882.1"/>
    </source>
</evidence>
<dbReference type="InParanoid" id="B3RK86"/>
<dbReference type="RefSeq" id="XP_002109084.1">
    <property type="nucleotide sequence ID" value="XM_002109048.1"/>
</dbReference>
<keyword evidence="2" id="KW-1015">Disulfide bond</keyword>
<dbReference type="InterPro" id="IPR000001">
    <property type="entry name" value="Kringle"/>
</dbReference>
<dbReference type="AlphaFoldDB" id="B3RK86"/>
<gene>
    <name evidence="5" type="ORF">TRIADDRAFT_52753</name>
</gene>
<dbReference type="KEGG" id="tad:TRIADDRAFT_52753"/>
<dbReference type="STRING" id="10228.B3RK86"/>
<protein>
    <recommendedName>
        <fullName evidence="4">Kringle domain-containing protein</fullName>
    </recommendedName>
</protein>
<dbReference type="CTD" id="6749575"/>
<dbReference type="OrthoDB" id="1915767at2759"/>
<organism evidence="5 6">
    <name type="scientific">Trichoplax adhaerens</name>
    <name type="common">Trichoplax reptans</name>
    <dbReference type="NCBI Taxonomy" id="10228"/>
    <lineage>
        <taxon>Eukaryota</taxon>
        <taxon>Metazoa</taxon>
        <taxon>Placozoa</taxon>
        <taxon>Uniplacotomia</taxon>
        <taxon>Trichoplacea</taxon>
        <taxon>Trichoplacidae</taxon>
        <taxon>Trichoplax</taxon>
    </lineage>
</organism>
<proteinExistence type="predicted"/>
<dbReference type="PhylomeDB" id="B3RK86"/>
<feature type="domain" description="Kringle" evidence="4">
    <location>
        <begin position="39"/>
        <end position="104"/>
    </location>
</feature>
<dbReference type="PROSITE" id="PS50070">
    <property type="entry name" value="KRINGLE_2"/>
    <property type="match status" value="1"/>
</dbReference>
<evidence type="ECO:0000313" key="6">
    <source>
        <dbReference type="Proteomes" id="UP000009022"/>
    </source>
</evidence>
<dbReference type="GeneID" id="6749575"/>
<dbReference type="EMBL" id="DS985241">
    <property type="protein sequence ID" value="EDV29882.1"/>
    <property type="molecule type" value="Genomic_DNA"/>
</dbReference>
<keyword evidence="1 3" id="KW-0420">Kringle</keyword>
<dbReference type="HOGENOM" id="CLU_1054964_0_0_1"/>
<dbReference type="Gene3D" id="2.40.20.10">
    <property type="entry name" value="Plasminogen Kringle 4"/>
    <property type="match status" value="1"/>
</dbReference>
<dbReference type="InterPro" id="IPR013806">
    <property type="entry name" value="Kringle-like"/>
</dbReference>
<evidence type="ECO:0000256" key="1">
    <source>
        <dbReference type="ARBA" id="ARBA00022572"/>
    </source>
</evidence>
<keyword evidence="6" id="KW-1185">Reference proteome</keyword>
<evidence type="ECO:0000256" key="3">
    <source>
        <dbReference type="PROSITE-ProRule" id="PRU00121"/>
    </source>
</evidence>
<dbReference type="InterPro" id="IPR038178">
    <property type="entry name" value="Kringle_sf"/>
</dbReference>
<reference evidence="5 6" key="1">
    <citation type="journal article" date="2008" name="Nature">
        <title>The Trichoplax genome and the nature of placozoans.</title>
        <authorList>
            <person name="Srivastava M."/>
            <person name="Begovic E."/>
            <person name="Chapman J."/>
            <person name="Putnam N.H."/>
            <person name="Hellsten U."/>
            <person name="Kawashima T."/>
            <person name="Kuo A."/>
            <person name="Mitros T."/>
            <person name="Salamov A."/>
            <person name="Carpenter M.L."/>
            <person name="Signorovitch A.Y."/>
            <person name="Moreno M.A."/>
            <person name="Kamm K."/>
            <person name="Grimwood J."/>
            <person name="Schmutz J."/>
            <person name="Shapiro H."/>
            <person name="Grigoriev I.V."/>
            <person name="Buss L.W."/>
            <person name="Schierwater B."/>
            <person name="Dellaporta S.L."/>
            <person name="Rokhsar D.S."/>
        </authorList>
    </citation>
    <scope>NUCLEOTIDE SEQUENCE [LARGE SCALE GENOMIC DNA]</scope>
    <source>
        <strain evidence="5 6">Grell-BS-1999</strain>
    </source>
</reference>